<evidence type="ECO:0000313" key="2">
    <source>
        <dbReference type="Proteomes" id="UP000779574"/>
    </source>
</evidence>
<gene>
    <name evidence="1" type="ORF">KCU76_g8462</name>
</gene>
<dbReference type="AlphaFoldDB" id="A0A9P8J8E1"/>
<reference evidence="1" key="2">
    <citation type="submission" date="2021-08" db="EMBL/GenBank/DDBJ databases">
        <authorList>
            <person name="Gostincar C."/>
            <person name="Sun X."/>
            <person name="Song Z."/>
            <person name="Gunde-Cimerman N."/>
        </authorList>
    </citation>
    <scope>NUCLEOTIDE SEQUENCE</scope>
    <source>
        <strain evidence="1">EXF-9911</strain>
    </source>
</reference>
<organism evidence="1 2">
    <name type="scientific">Aureobasidium melanogenum</name>
    <name type="common">Aureobasidium pullulans var. melanogenum</name>
    <dbReference type="NCBI Taxonomy" id="46634"/>
    <lineage>
        <taxon>Eukaryota</taxon>
        <taxon>Fungi</taxon>
        <taxon>Dikarya</taxon>
        <taxon>Ascomycota</taxon>
        <taxon>Pezizomycotina</taxon>
        <taxon>Dothideomycetes</taxon>
        <taxon>Dothideomycetidae</taxon>
        <taxon>Dothideales</taxon>
        <taxon>Saccotheciaceae</taxon>
        <taxon>Aureobasidium</taxon>
    </lineage>
</organism>
<dbReference type="Proteomes" id="UP000779574">
    <property type="component" value="Unassembled WGS sequence"/>
</dbReference>
<feature type="non-terminal residue" evidence="1">
    <location>
        <position position="1"/>
    </location>
</feature>
<reference evidence="1" key="1">
    <citation type="journal article" date="2021" name="J Fungi (Basel)">
        <title>Virulence traits and population genomics of the black yeast Aureobasidium melanogenum.</title>
        <authorList>
            <person name="Cernosa A."/>
            <person name="Sun X."/>
            <person name="Gostincar C."/>
            <person name="Fang C."/>
            <person name="Gunde-Cimerman N."/>
            <person name="Song Z."/>
        </authorList>
    </citation>
    <scope>NUCLEOTIDE SEQUENCE</scope>
    <source>
        <strain evidence="1">EXF-9911</strain>
    </source>
</reference>
<protein>
    <submittedName>
        <fullName evidence="1">Uncharacterized protein</fullName>
    </submittedName>
</protein>
<feature type="non-terminal residue" evidence="1">
    <location>
        <position position="366"/>
    </location>
</feature>
<name>A0A9P8J8E1_AURME</name>
<accession>A0A9P8J8E1</accession>
<dbReference type="EMBL" id="JAHFXF010000326">
    <property type="protein sequence ID" value="KAG9690013.1"/>
    <property type="molecule type" value="Genomic_DNA"/>
</dbReference>
<comment type="caution">
    <text evidence="1">The sequence shown here is derived from an EMBL/GenBank/DDBJ whole genome shotgun (WGS) entry which is preliminary data.</text>
</comment>
<sequence length="366" mass="41320">LDDLDKRTWWQCCDGDAALASISPRLHPSIVSFLKAAWHGFALDDSEPTHDFHRYVVGLASPEQLWQNVNYAEDEDDSNKQRYFTLYMANWALGVSHPLGLILDQENGTAMQHMSIHDSDVTMNGRKIVAVDEDYDGEQERTEPWIMPSYSERDLNDTLRAFQSLVDALCARIPDQIQHTENSLFDLVTGGDLECLPSNSFAYRFLSQAKVPPFFHIAPGLRIANHQPFAEVPLTETSAELFPLLLFTSTEPTCRETRRAPWGEDILDSPFAWEFHSVSTYPAGLYLRETEPQSTHPFEGGCKLVLPYTLGNNMCARTSDGAFIGENVHSHGDVSAADIEPKSVELYQLGYNRFIETHDVQLKHVL</sequence>
<proteinExistence type="predicted"/>
<dbReference type="OrthoDB" id="3029470at2759"/>
<evidence type="ECO:0000313" key="1">
    <source>
        <dbReference type="EMBL" id="KAG9690013.1"/>
    </source>
</evidence>